<dbReference type="Proteomes" id="UP000785679">
    <property type="component" value="Unassembled WGS sequence"/>
</dbReference>
<accession>A0A8J8T4U4</accession>
<dbReference type="AlphaFoldDB" id="A0A8J8T4U4"/>
<comment type="caution">
    <text evidence="1">The sequence shown here is derived from an EMBL/GenBank/DDBJ whole genome shotgun (WGS) entry which is preliminary data.</text>
</comment>
<dbReference type="EMBL" id="RRYP01006110">
    <property type="protein sequence ID" value="TNV81468.1"/>
    <property type="molecule type" value="Genomic_DNA"/>
</dbReference>
<evidence type="ECO:0000313" key="2">
    <source>
        <dbReference type="Proteomes" id="UP000785679"/>
    </source>
</evidence>
<organism evidence="1 2">
    <name type="scientific">Halteria grandinella</name>
    <dbReference type="NCBI Taxonomy" id="5974"/>
    <lineage>
        <taxon>Eukaryota</taxon>
        <taxon>Sar</taxon>
        <taxon>Alveolata</taxon>
        <taxon>Ciliophora</taxon>
        <taxon>Intramacronucleata</taxon>
        <taxon>Spirotrichea</taxon>
        <taxon>Stichotrichia</taxon>
        <taxon>Sporadotrichida</taxon>
        <taxon>Halteriidae</taxon>
        <taxon>Halteria</taxon>
    </lineage>
</organism>
<gene>
    <name evidence="1" type="ORF">FGO68_gene14947</name>
</gene>
<reference evidence="1" key="1">
    <citation type="submission" date="2019-06" db="EMBL/GenBank/DDBJ databases">
        <authorList>
            <person name="Zheng W."/>
        </authorList>
    </citation>
    <scope>NUCLEOTIDE SEQUENCE</scope>
    <source>
        <strain evidence="1">QDHG01</strain>
    </source>
</reference>
<keyword evidence="2" id="KW-1185">Reference proteome</keyword>
<name>A0A8J8T4U4_HALGN</name>
<proteinExistence type="predicted"/>
<evidence type="ECO:0000313" key="1">
    <source>
        <dbReference type="EMBL" id="TNV81468.1"/>
    </source>
</evidence>
<protein>
    <submittedName>
        <fullName evidence="1">Uncharacterized protein</fullName>
    </submittedName>
</protein>
<sequence length="217" mass="24142">MQFESRTSWPIVNSKESFVEGSFIVFGLKMASPQLSYFASLQLPKLSIFSKSEDWHDKISLLLLQLSYETNQSGSCFRVAEKAEKQGTQSPEAFEEVVMGDSSYFAFQCFASSLELVPVSVSSAMLSYCILSPLFTDIMLCFFCDLKLFTLWSFSTPNSPLFLLLSQWFLVVLSSVTSHTKLCIEFVIRGKVRGCNLNSLGRASEGCLSKIFGGVNG</sequence>